<dbReference type="InterPro" id="IPR001906">
    <property type="entry name" value="Terpene_synth_N"/>
</dbReference>
<dbReference type="Gene3D" id="1.10.600.10">
    <property type="entry name" value="Farnesyl Diphosphate Synthase"/>
    <property type="match status" value="1"/>
</dbReference>
<dbReference type="OrthoDB" id="876093at2759"/>
<evidence type="ECO:0000256" key="2">
    <source>
        <dbReference type="ARBA" id="ARBA00022723"/>
    </source>
</evidence>
<feature type="domain" description="Terpene synthase N-terminal" evidence="5">
    <location>
        <begin position="53"/>
        <end position="153"/>
    </location>
</feature>
<dbReference type="GO" id="GO:0000287">
    <property type="term" value="F:magnesium ion binding"/>
    <property type="evidence" value="ECO:0007669"/>
    <property type="project" value="InterPro"/>
</dbReference>
<protein>
    <submittedName>
        <fullName evidence="7">Vetispiradiene synthase 2-like</fullName>
    </submittedName>
</protein>
<evidence type="ECO:0000256" key="3">
    <source>
        <dbReference type="ARBA" id="ARBA00022842"/>
    </source>
</evidence>
<dbReference type="SUPFAM" id="SSF48239">
    <property type="entry name" value="Terpenoid cyclases/Protein prenyltransferases"/>
    <property type="match status" value="1"/>
</dbReference>
<dbReference type="AlphaFoldDB" id="A0A8S0R6M7"/>
<accession>A0A8S0R6M7</accession>
<dbReference type="PANTHER" id="PTHR31225:SF93">
    <property type="entry name" value="ALPHA-HUMULENE_(-)-(E)-BETA-CARYOPHYLLENE SYNTHASE"/>
    <property type="match status" value="1"/>
</dbReference>
<sequence>MEPAVVENVNNSQKEIVRPVANFSPSLWGEQFINFAFDTELAKKYAKEIEGLKNQVRDEAYDLYTVALHFRVFRQHGYRISCGIFKKFIDENGKFKETIKRDARGLLSLYEAAYLRVHGEDILEDALVSTMANLKSMAPHLSYGLGKQVTHALMQSIHFGIPRIEFKELARAYYVEAKWFIEGYLPPFSDYMSNALITCTYHYLTISSLQGMKFVTKEQFQWLSNKPRVLVASLIICRLIDDTATYEVEKERGQIAIGIESYMKGNGMTKEEAMDKFFELANNAWKDINEECLIPILCSKEILM</sequence>
<organism evidence="7 8">
    <name type="scientific">Olea europaea subsp. europaea</name>
    <dbReference type="NCBI Taxonomy" id="158383"/>
    <lineage>
        <taxon>Eukaryota</taxon>
        <taxon>Viridiplantae</taxon>
        <taxon>Streptophyta</taxon>
        <taxon>Embryophyta</taxon>
        <taxon>Tracheophyta</taxon>
        <taxon>Spermatophyta</taxon>
        <taxon>Magnoliopsida</taxon>
        <taxon>eudicotyledons</taxon>
        <taxon>Gunneridae</taxon>
        <taxon>Pentapetalae</taxon>
        <taxon>asterids</taxon>
        <taxon>lamiids</taxon>
        <taxon>Lamiales</taxon>
        <taxon>Oleaceae</taxon>
        <taxon>Oleeae</taxon>
        <taxon>Olea</taxon>
    </lineage>
</organism>
<name>A0A8S0R6M7_OLEEU</name>
<dbReference type="PANTHER" id="PTHR31225">
    <property type="entry name" value="OS04G0344100 PROTEIN-RELATED"/>
    <property type="match status" value="1"/>
</dbReference>
<keyword evidence="2" id="KW-0479">Metal-binding</keyword>
<dbReference type="InterPro" id="IPR036965">
    <property type="entry name" value="Terpene_synth_N_sf"/>
</dbReference>
<dbReference type="InterPro" id="IPR005630">
    <property type="entry name" value="Terpene_synthase_metal-bd"/>
</dbReference>
<dbReference type="Gene3D" id="1.50.10.130">
    <property type="entry name" value="Terpene synthase, N-terminal domain"/>
    <property type="match status" value="1"/>
</dbReference>
<evidence type="ECO:0000259" key="5">
    <source>
        <dbReference type="Pfam" id="PF01397"/>
    </source>
</evidence>
<keyword evidence="4" id="KW-0456">Lyase</keyword>
<evidence type="ECO:0000259" key="6">
    <source>
        <dbReference type="Pfam" id="PF03936"/>
    </source>
</evidence>
<keyword evidence="3" id="KW-0460">Magnesium</keyword>
<dbReference type="InterPro" id="IPR008949">
    <property type="entry name" value="Isoprenoid_synthase_dom_sf"/>
</dbReference>
<evidence type="ECO:0000313" key="8">
    <source>
        <dbReference type="Proteomes" id="UP000594638"/>
    </source>
</evidence>
<dbReference type="GO" id="GO:0010333">
    <property type="term" value="F:terpene synthase activity"/>
    <property type="evidence" value="ECO:0007669"/>
    <property type="project" value="InterPro"/>
</dbReference>
<evidence type="ECO:0000256" key="4">
    <source>
        <dbReference type="ARBA" id="ARBA00023239"/>
    </source>
</evidence>
<gene>
    <name evidence="7" type="ORF">OLEA9_A093480</name>
</gene>
<reference evidence="7 8" key="1">
    <citation type="submission" date="2019-12" db="EMBL/GenBank/DDBJ databases">
        <authorList>
            <person name="Alioto T."/>
            <person name="Alioto T."/>
            <person name="Gomez Garrido J."/>
        </authorList>
    </citation>
    <scope>NUCLEOTIDE SEQUENCE [LARGE SCALE GENOMIC DNA]</scope>
</reference>
<comment type="pathway">
    <text evidence="1">Secondary metabolite biosynthesis; terpenoid biosynthesis.</text>
</comment>
<dbReference type="Gramene" id="OE9A093480T1">
    <property type="protein sequence ID" value="OE9A093480C1"/>
    <property type="gene ID" value="OE9A093480"/>
</dbReference>
<feature type="domain" description="Terpene synthase metal-binding" evidence="6">
    <location>
        <begin position="165"/>
        <end position="287"/>
    </location>
</feature>
<keyword evidence="8" id="KW-1185">Reference proteome</keyword>
<dbReference type="InterPro" id="IPR008930">
    <property type="entry name" value="Terpenoid_cyclase/PrenylTrfase"/>
</dbReference>
<dbReference type="Pfam" id="PF01397">
    <property type="entry name" value="Terpene_synth"/>
    <property type="match status" value="1"/>
</dbReference>
<dbReference type="EMBL" id="CACTIH010002188">
    <property type="protein sequence ID" value="CAA2974643.1"/>
    <property type="molecule type" value="Genomic_DNA"/>
</dbReference>
<dbReference type="GO" id="GO:0016114">
    <property type="term" value="P:terpenoid biosynthetic process"/>
    <property type="evidence" value="ECO:0007669"/>
    <property type="project" value="InterPro"/>
</dbReference>
<dbReference type="InterPro" id="IPR050148">
    <property type="entry name" value="Terpene_synthase-like"/>
</dbReference>
<evidence type="ECO:0000256" key="1">
    <source>
        <dbReference type="ARBA" id="ARBA00004721"/>
    </source>
</evidence>
<dbReference type="SUPFAM" id="SSF48576">
    <property type="entry name" value="Terpenoid synthases"/>
    <property type="match status" value="1"/>
</dbReference>
<dbReference type="Pfam" id="PF03936">
    <property type="entry name" value="Terpene_synth_C"/>
    <property type="match status" value="1"/>
</dbReference>
<dbReference type="Proteomes" id="UP000594638">
    <property type="component" value="Unassembled WGS sequence"/>
</dbReference>
<comment type="caution">
    <text evidence="7">The sequence shown here is derived from an EMBL/GenBank/DDBJ whole genome shotgun (WGS) entry which is preliminary data.</text>
</comment>
<evidence type="ECO:0000313" key="7">
    <source>
        <dbReference type="EMBL" id="CAA2974643.1"/>
    </source>
</evidence>
<proteinExistence type="predicted"/>